<dbReference type="HAMAP" id="MF_00328">
    <property type="entry name" value="Guanylate_kinase"/>
    <property type="match status" value="1"/>
</dbReference>
<dbReference type="SUPFAM" id="SSF52540">
    <property type="entry name" value="P-loop containing nucleoside triphosphate hydrolases"/>
    <property type="match status" value="1"/>
</dbReference>
<dbReference type="InterPro" id="IPR008145">
    <property type="entry name" value="GK/Ca_channel_bsu"/>
</dbReference>
<keyword evidence="10 13" id="KW-0067">ATP-binding</keyword>
<evidence type="ECO:0000313" key="16">
    <source>
        <dbReference type="Proteomes" id="UP000823598"/>
    </source>
</evidence>
<dbReference type="PROSITE" id="PS50052">
    <property type="entry name" value="GUANYLATE_KINASE_2"/>
    <property type="match status" value="1"/>
</dbReference>
<dbReference type="PANTHER" id="PTHR23117:SF13">
    <property type="entry name" value="GUANYLATE KINASE"/>
    <property type="match status" value="1"/>
</dbReference>
<keyword evidence="6 13" id="KW-0963">Cytoplasm</keyword>
<dbReference type="EC" id="2.7.4.8" evidence="4 13"/>
<evidence type="ECO:0000256" key="4">
    <source>
        <dbReference type="ARBA" id="ARBA00012961"/>
    </source>
</evidence>
<evidence type="ECO:0000256" key="12">
    <source>
        <dbReference type="ARBA" id="ARBA00048594"/>
    </source>
</evidence>
<comment type="catalytic activity">
    <reaction evidence="12 13">
        <text>GMP + ATP = GDP + ADP</text>
        <dbReference type="Rhea" id="RHEA:20780"/>
        <dbReference type="ChEBI" id="CHEBI:30616"/>
        <dbReference type="ChEBI" id="CHEBI:58115"/>
        <dbReference type="ChEBI" id="CHEBI:58189"/>
        <dbReference type="ChEBI" id="CHEBI:456216"/>
        <dbReference type="EC" id="2.7.4.8"/>
    </reaction>
</comment>
<dbReference type="InterPro" id="IPR017665">
    <property type="entry name" value="Guanylate_kinase"/>
</dbReference>
<dbReference type="Pfam" id="PF00625">
    <property type="entry name" value="Guanylate_kin"/>
    <property type="match status" value="1"/>
</dbReference>
<feature type="domain" description="Guanylate kinase-like" evidence="14">
    <location>
        <begin position="5"/>
        <end position="185"/>
    </location>
</feature>
<dbReference type="EMBL" id="JADIMC010000025">
    <property type="protein sequence ID" value="MBO8475763.1"/>
    <property type="molecule type" value="Genomic_DNA"/>
</dbReference>
<evidence type="ECO:0000256" key="5">
    <source>
        <dbReference type="ARBA" id="ARBA00016296"/>
    </source>
</evidence>
<dbReference type="AlphaFoldDB" id="A0A9D9IN38"/>
<evidence type="ECO:0000256" key="11">
    <source>
        <dbReference type="ARBA" id="ARBA00030128"/>
    </source>
</evidence>
<evidence type="ECO:0000256" key="10">
    <source>
        <dbReference type="ARBA" id="ARBA00022840"/>
    </source>
</evidence>
<feature type="binding site" evidence="13">
    <location>
        <begin position="12"/>
        <end position="19"/>
    </location>
    <ligand>
        <name>ATP</name>
        <dbReference type="ChEBI" id="CHEBI:30616"/>
    </ligand>
</feature>
<accession>A0A9D9IN38</accession>
<evidence type="ECO:0000256" key="3">
    <source>
        <dbReference type="ARBA" id="ARBA00005790"/>
    </source>
</evidence>
<keyword evidence="9 13" id="KW-0418">Kinase</keyword>
<dbReference type="FunFam" id="3.30.63.10:FF:000005">
    <property type="entry name" value="Guanylate kinase"/>
    <property type="match status" value="1"/>
</dbReference>
<evidence type="ECO:0000256" key="6">
    <source>
        <dbReference type="ARBA" id="ARBA00022490"/>
    </source>
</evidence>
<evidence type="ECO:0000256" key="7">
    <source>
        <dbReference type="ARBA" id="ARBA00022679"/>
    </source>
</evidence>
<protein>
    <recommendedName>
        <fullName evidence="5 13">Guanylate kinase</fullName>
        <ecNumber evidence="4 13">2.7.4.8</ecNumber>
    </recommendedName>
    <alternativeName>
        <fullName evidence="11 13">GMP kinase</fullName>
    </alternativeName>
</protein>
<dbReference type="GO" id="GO:0004385">
    <property type="term" value="F:GMP kinase activity"/>
    <property type="evidence" value="ECO:0007669"/>
    <property type="project" value="UniProtKB-UniRule"/>
</dbReference>
<keyword evidence="8 13" id="KW-0547">Nucleotide-binding</keyword>
<evidence type="ECO:0000256" key="13">
    <source>
        <dbReference type="HAMAP-Rule" id="MF_00328"/>
    </source>
</evidence>
<dbReference type="Proteomes" id="UP000823598">
    <property type="component" value="Unassembled WGS sequence"/>
</dbReference>
<sequence length="190" mass="21356">MGKTGKIIIISAPSGTGKSTIINKLMAMPDLDLKFSVSATNRAPREGEKDGINYYFLTTEEFTRKIKEDAFIEYEEVYAGRYYGTLKSEVSRILNDGHNLILDIDVKGGVNVKKLYPDAAAIFILPPSIDTLRQRLINRGTDDEETINQRVAKAEYELSFASKYDYSVVNDDLGKAVKETKTIIRNFLTK</sequence>
<organism evidence="15 16">
    <name type="scientific">Candidatus Limisoma faecipullorum</name>
    <dbReference type="NCBI Taxonomy" id="2840854"/>
    <lineage>
        <taxon>Bacteria</taxon>
        <taxon>Pseudomonadati</taxon>
        <taxon>Bacteroidota</taxon>
        <taxon>Bacteroidia</taxon>
        <taxon>Bacteroidales</taxon>
        <taxon>Candidatus Limisoma</taxon>
    </lineage>
</organism>
<dbReference type="InterPro" id="IPR008144">
    <property type="entry name" value="Guanylate_kin-like_dom"/>
</dbReference>
<evidence type="ECO:0000256" key="8">
    <source>
        <dbReference type="ARBA" id="ARBA00022741"/>
    </source>
</evidence>
<comment type="caution">
    <text evidence="15">The sequence shown here is derived from an EMBL/GenBank/DDBJ whole genome shotgun (WGS) entry which is preliminary data.</text>
</comment>
<reference evidence="15" key="1">
    <citation type="submission" date="2020-10" db="EMBL/GenBank/DDBJ databases">
        <authorList>
            <person name="Gilroy R."/>
        </authorList>
    </citation>
    <scope>NUCLEOTIDE SEQUENCE</scope>
    <source>
        <strain evidence="15">6919</strain>
    </source>
</reference>
<name>A0A9D9IN38_9BACT</name>
<comment type="subcellular location">
    <subcellularLocation>
        <location evidence="2 13">Cytoplasm</location>
    </subcellularLocation>
</comment>
<gene>
    <name evidence="13 15" type="primary">gmk</name>
    <name evidence="15" type="ORF">IAB88_02075</name>
</gene>
<reference evidence="15" key="2">
    <citation type="journal article" date="2021" name="PeerJ">
        <title>Extensive microbial diversity within the chicken gut microbiome revealed by metagenomics and culture.</title>
        <authorList>
            <person name="Gilroy R."/>
            <person name="Ravi A."/>
            <person name="Getino M."/>
            <person name="Pursley I."/>
            <person name="Horton D.L."/>
            <person name="Alikhan N.F."/>
            <person name="Baker D."/>
            <person name="Gharbi K."/>
            <person name="Hall N."/>
            <person name="Watson M."/>
            <person name="Adriaenssens E.M."/>
            <person name="Foster-Nyarko E."/>
            <person name="Jarju S."/>
            <person name="Secka A."/>
            <person name="Antonio M."/>
            <person name="Oren A."/>
            <person name="Chaudhuri R.R."/>
            <person name="La Ragione R."/>
            <person name="Hildebrand F."/>
            <person name="Pallen M.J."/>
        </authorList>
    </citation>
    <scope>NUCLEOTIDE SEQUENCE</scope>
    <source>
        <strain evidence="15">6919</strain>
    </source>
</reference>
<dbReference type="Gene3D" id="3.30.63.10">
    <property type="entry name" value="Guanylate Kinase phosphate binding domain"/>
    <property type="match status" value="1"/>
</dbReference>
<comment type="similarity">
    <text evidence="3 13">Belongs to the guanylate kinase family.</text>
</comment>
<dbReference type="NCBIfam" id="TIGR03263">
    <property type="entry name" value="guanyl_kin"/>
    <property type="match status" value="1"/>
</dbReference>
<dbReference type="InterPro" id="IPR027417">
    <property type="entry name" value="P-loop_NTPase"/>
</dbReference>
<dbReference type="CDD" id="cd00071">
    <property type="entry name" value="GMPK"/>
    <property type="match status" value="1"/>
</dbReference>
<dbReference type="SMART" id="SM00072">
    <property type="entry name" value="GuKc"/>
    <property type="match status" value="1"/>
</dbReference>
<evidence type="ECO:0000259" key="14">
    <source>
        <dbReference type="PROSITE" id="PS50052"/>
    </source>
</evidence>
<evidence type="ECO:0000256" key="1">
    <source>
        <dbReference type="ARBA" id="ARBA00003531"/>
    </source>
</evidence>
<evidence type="ECO:0000256" key="9">
    <source>
        <dbReference type="ARBA" id="ARBA00022777"/>
    </source>
</evidence>
<dbReference type="Gene3D" id="3.40.50.300">
    <property type="entry name" value="P-loop containing nucleotide triphosphate hydrolases"/>
    <property type="match status" value="1"/>
</dbReference>
<dbReference type="GO" id="GO:0005829">
    <property type="term" value="C:cytosol"/>
    <property type="evidence" value="ECO:0007669"/>
    <property type="project" value="TreeGrafter"/>
</dbReference>
<dbReference type="PANTHER" id="PTHR23117">
    <property type="entry name" value="GUANYLATE KINASE-RELATED"/>
    <property type="match status" value="1"/>
</dbReference>
<proteinExistence type="inferred from homology"/>
<evidence type="ECO:0000313" key="15">
    <source>
        <dbReference type="EMBL" id="MBO8475763.1"/>
    </source>
</evidence>
<comment type="function">
    <text evidence="1 13">Essential for recycling GMP and indirectly, cGMP.</text>
</comment>
<evidence type="ECO:0000256" key="2">
    <source>
        <dbReference type="ARBA" id="ARBA00004496"/>
    </source>
</evidence>
<dbReference type="GO" id="GO:0005524">
    <property type="term" value="F:ATP binding"/>
    <property type="evidence" value="ECO:0007669"/>
    <property type="project" value="UniProtKB-UniRule"/>
</dbReference>
<keyword evidence="7 13" id="KW-0808">Transferase</keyword>